<evidence type="ECO:0000313" key="3">
    <source>
        <dbReference type="Proteomes" id="UP001221898"/>
    </source>
</evidence>
<sequence>MTRIPTMSNPLEWWARNEKQFPRLAKLAKSYLAIPATSTPSERAFSLAGNTFTRQRSSLHPAHVDALIFFNANQERRTRIINEEDIGESE</sequence>
<name>A0AAD7RPW2_9TELE</name>
<dbReference type="GO" id="GO:0046983">
    <property type="term" value="F:protein dimerization activity"/>
    <property type="evidence" value="ECO:0007669"/>
    <property type="project" value="InterPro"/>
</dbReference>
<dbReference type="AlphaFoldDB" id="A0AAD7RPW2"/>
<dbReference type="SUPFAM" id="SSF53098">
    <property type="entry name" value="Ribonuclease H-like"/>
    <property type="match status" value="1"/>
</dbReference>
<reference evidence="2" key="1">
    <citation type="journal article" date="2023" name="Science">
        <title>Genome structures resolve the early diversification of teleost fishes.</title>
        <authorList>
            <person name="Parey E."/>
            <person name="Louis A."/>
            <person name="Montfort J."/>
            <person name="Bouchez O."/>
            <person name="Roques C."/>
            <person name="Iampietro C."/>
            <person name="Lluch J."/>
            <person name="Castinel A."/>
            <person name="Donnadieu C."/>
            <person name="Desvignes T."/>
            <person name="Floi Bucao C."/>
            <person name="Jouanno E."/>
            <person name="Wen M."/>
            <person name="Mejri S."/>
            <person name="Dirks R."/>
            <person name="Jansen H."/>
            <person name="Henkel C."/>
            <person name="Chen W.J."/>
            <person name="Zahm M."/>
            <person name="Cabau C."/>
            <person name="Klopp C."/>
            <person name="Thompson A.W."/>
            <person name="Robinson-Rechavi M."/>
            <person name="Braasch I."/>
            <person name="Lecointre G."/>
            <person name="Bobe J."/>
            <person name="Postlethwait J.H."/>
            <person name="Berthelot C."/>
            <person name="Roest Crollius H."/>
            <person name="Guiguen Y."/>
        </authorList>
    </citation>
    <scope>NUCLEOTIDE SEQUENCE</scope>
    <source>
        <strain evidence="2">NC1722</strain>
    </source>
</reference>
<organism evidence="2 3">
    <name type="scientific">Aldrovandia affinis</name>
    <dbReference type="NCBI Taxonomy" id="143900"/>
    <lineage>
        <taxon>Eukaryota</taxon>
        <taxon>Metazoa</taxon>
        <taxon>Chordata</taxon>
        <taxon>Craniata</taxon>
        <taxon>Vertebrata</taxon>
        <taxon>Euteleostomi</taxon>
        <taxon>Actinopterygii</taxon>
        <taxon>Neopterygii</taxon>
        <taxon>Teleostei</taxon>
        <taxon>Notacanthiformes</taxon>
        <taxon>Halosauridae</taxon>
        <taxon>Aldrovandia</taxon>
    </lineage>
</organism>
<protein>
    <recommendedName>
        <fullName evidence="1">HAT C-terminal dimerisation domain-containing protein</fullName>
    </recommendedName>
</protein>
<dbReference type="InterPro" id="IPR008906">
    <property type="entry name" value="HATC_C_dom"/>
</dbReference>
<dbReference type="Pfam" id="PF05699">
    <property type="entry name" value="Dimer_Tnp_hAT"/>
    <property type="match status" value="1"/>
</dbReference>
<dbReference type="EMBL" id="JAINUG010000199">
    <property type="protein sequence ID" value="KAJ8388164.1"/>
    <property type="molecule type" value="Genomic_DNA"/>
</dbReference>
<accession>A0AAD7RPW2</accession>
<dbReference type="PANTHER" id="PTHR47611:SF1">
    <property type="entry name" value="CCHC-TYPE DOMAIN-CONTAINING PROTEIN"/>
    <property type="match status" value="1"/>
</dbReference>
<dbReference type="Proteomes" id="UP001221898">
    <property type="component" value="Unassembled WGS sequence"/>
</dbReference>
<dbReference type="InterPro" id="IPR012337">
    <property type="entry name" value="RNaseH-like_sf"/>
</dbReference>
<dbReference type="PANTHER" id="PTHR47611">
    <property type="entry name" value="HAT DIMERISATION DOMAIN, C-TERMINAL"/>
    <property type="match status" value="1"/>
</dbReference>
<keyword evidence="3" id="KW-1185">Reference proteome</keyword>
<gene>
    <name evidence="2" type="ORF">AAFF_G00136300</name>
</gene>
<evidence type="ECO:0000259" key="1">
    <source>
        <dbReference type="Pfam" id="PF05699"/>
    </source>
</evidence>
<proteinExistence type="predicted"/>
<comment type="caution">
    <text evidence="2">The sequence shown here is derived from an EMBL/GenBank/DDBJ whole genome shotgun (WGS) entry which is preliminary data.</text>
</comment>
<evidence type="ECO:0000313" key="2">
    <source>
        <dbReference type="EMBL" id="KAJ8388164.1"/>
    </source>
</evidence>
<feature type="domain" description="HAT C-terminal dimerisation" evidence="1">
    <location>
        <begin position="8"/>
        <end position="72"/>
    </location>
</feature>